<dbReference type="AlphaFoldDB" id="A0A9W6T0T3"/>
<proteinExistence type="predicted"/>
<feature type="compositionally biased region" description="Polar residues" evidence="1">
    <location>
        <begin position="415"/>
        <end position="429"/>
    </location>
</feature>
<reference evidence="2" key="1">
    <citation type="submission" date="2023-04" db="EMBL/GenBank/DDBJ databases">
        <title>Candida boidinii NBRC 10035.</title>
        <authorList>
            <person name="Ichikawa N."/>
            <person name="Sato H."/>
            <person name="Tonouchi N."/>
        </authorList>
    </citation>
    <scope>NUCLEOTIDE SEQUENCE</scope>
    <source>
        <strain evidence="2">NBRC 10035</strain>
    </source>
</reference>
<feature type="compositionally biased region" description="Basic and acidic residues" evidence="1">
    <location>
        <begin position="436"/>
        <end position="459"/>
    </location>
</feature>
<feature type="region of interest" description="Disordered" evidence="1">
    <location>
        <begin position="383"/>
        <end position="509"/>
    </location>
</feature>
<sequence>MSDFQLTNNIFNSTNANGGVGGGNISNEIDQENLFSRANSKNNILKNANNANNANNTNIQSTDENIGFNTNPFQPPRLSSKTVLRTKSANAILTSGLNNNVLQNQNNKPNNNLTRISSQLIDLHKNNTSNSIGGSGLQWGNNSGSISGNNGNKLRKLSSTNSFTFGNGLNVDTSELNIPSSRKINVQTDKEEISNTISNPFFIQKQQKKSPFFDNLITPIHEVSIEDSTSNVYDEEETDEIDDIEIVPTIREPEIKYVPDNMESLTQNILKDVNGGNNDGIALKSDNNQNNINSTLNDDLLNIDFAKFQDNKADIETTLDLGLNDEKDLNDSLDLGLNFSDTEENIMKRSKEDELKLFSSPIMALENPSNRKYSNLASRSARQLQNHADDKRELKVSVRDPRDIKNITKKEKTMNIPTRATKVATNSKPSCGLAKLKNEQRVSKEPIKHNSKSKERDPATPKPARSENSSQRKIPNGLPSYMMSTSSSRNRNRQTLQEKKSNYKNPKRA</sequence>
<keyword evidence="3" id="KW-1185">Reference proteome</keyword>
<dbReference type="Proteomes" id="UP001165120">
    <property type="component" value="Unassembled WGS sequence"/>
</dbReference>
<protein>
    <submittedName>
        <fullName evidence="2">Unnamed protein product</fullName>
    </submittedName>
</protein>
<comment type="caution">
    <text evidence="2">The sequence shown here is derived from an EMBL/GenBank/DDBJ whole genome shotgun (WGS) entry which is preliminary data.</text>
</comment>
<gene>
    <name evidence="2" type="ORF">Cboi02_000388500</name>
</gene>
<evidence type="ECO:0000256" key="1">
    <source>
        <dbReference type="SAM" id="MobiDB-lite"/>
    </source>
</evidence>
<evidence type="ECO:0000313" key="2">
    <source>
        <dbReference type="EMBL" id="GME73063.1"/>
    </source>
</evidence>
<evidence type="ECO:0000313" key="3">
    <source>
        <dbReference type="Proteomes" id="UP001165120"/>
    </source>
</evidence>
<accession>A0A9W6T0T3</accession>
<organism evidence="2 3">
    <name type="scientific">Candida boidinii</name>
    <name type="common">Yeast</name>
    <dbReference type="NCBI Taxonomy" id="5477"/>
    <lineage>
        <taxon>Eukaryota</taxon>
        <taxon>Fungi</taxon>
        <taxon>Dikarya</taxon>
        <taxon>Ascomycota</taxon>
        <taxon>Saccharomycotina</taxon>
        <taxon>Pichiomycetes</taxon>
        <taxon>Pichiales</taxon>
        <taxon>Pichiaceae</taxon>
        <taxon>Ogataea</taxon>
        <taxon>Ogataea/Candida clade</taxon>
    </lineage>
</organism>
<name>A0A9W6T0T3_CANBO</name>
<dbReference type="EMBL" id="BSXN01001441">
    <property type="protein sequence ID" value="GME73063.1"/>
    <property type="molecule type" value="Genomic_DNA"/>
</dbReference>
<feature type="compositionally biased region" description="Basic and acidic residues" evidence="1">
    <location>
        <begin position="387"/>
        <end position="413"/>
    </location>
</feature>